<organism evidence="2 3">
    <name type="scientific">Sclerotinia sclerotiorum (strain ATCC 18683 / 1980 / Ss-1)</name>
    <name type="common">White mold</name>
    <name type="synonym">Whetzelinia sclerotiorum</name>
    <dbReference type="NCBI Taxonomy" id="665079"/>
    <lineage>
        <taxon>Eukaryota</taxon>
        <taxon>Fungi</taxon>
        <taxon>Dikarya</taxon>
        <taxon>Ascomycota</taxon>
        <taxon>Pezizomycotina</taxon>
        <taxon>Leotiomycetes</taxon>
        <taxon>Helotiales</taxon>
        <taxon>Sclerotiniaceae</taxon>
        <taxon>Sclerotinia</taxon>
    </lineage>
</organism>
<gene>
    <name evidence="2" type="ORF">sscle_09g069460</name>
</gene>
<protein>
    <submittedName>
        <fullName evidence="2">Uncharacterized protein</fullName>
    </submittedName>
</protein>
<feature type="region of interest" description="Disordered" evidence="1">
    <location>
        <begin position="45"/>
        <end position="283"/>
    </location>
</feature>
<dbReference type="Proteomes" id="UP000177798">
    <property type="component" value="Chromosome 9"/>
</dbReference>
<reference evidence="3" key="1">
    <citation type="journal article" date="2017" name="Genome Biol. Evol.">
        <title>The complete genome sequence of the phytopathogenic fungus Sclerotinia sclerotiorum reveals insights into the genome architecture of broad host range pathogens.</title>
        <authorList>
            <person name="Derbyshire M."/>
            <person name="Denton-Giles M."/>
            <person name="Hegedus D."/>
            <person name="Seifbarghy S."/>
            <person name="Rollins J."/>
            <person name="van Kan J."/>
            <person name="Seidl M.F."/>
            <person name="Faino L."/>
            <person name="Mbengue M."/>
            <person name="Navaud O."/>
            <person name="Raffaele S."/>
            <person name="Hammond-Kosack K."/>
            <person name="Heard S."/>
            <person name="Oliver R."/>
        </authorList>
    </citation>
    <scope>NUCLEOTIDE SEQUENCE [LARGE SCALE GENOMIC DNA]</scope>
    <source>
        <strain evidence="3">ATCC 18683 / 1980 / Ss-1</strain>
    </source>
</reference>
<dbReference type="EMBL" id="CP017822">
    <property type="protein sequence ID" value="APA12176.1"/>
    <property type="molecule type" value="Genomic_DNA"/>
</dbReference>
<dbReference type="OMA" id="ANEPYAY"/>
<accession>A0A1D9QB70</accession>
<dbReference type="AlphaFoldDB" id="A0A1D9QB70"/>
<evidence type="ECO:0000313" key="3">
    <source>
        <dbReference type="Proteomes" id="UP000177798"/>
    </source>
</evidence>
<evidence type="ECO:0000313" key="2">
    <source>
        <dbReference type="EMBL" id="APA12176.1"/>
    </source>
</evidence>
<name>A0A1D9QB70_SCLS1</name>
<dbReference type="OrthoDB" id="3553883at2759"/>
<dbReference type="RefSeq" id="XP_001588396.1">
    <property type="nucleotide sequence ID" value="XM_001588346.1"/>
</dbReference>
<sequence length="283" mass="32642">MVLLGGLEVLAAGYLLKQHLKHKEEKQRLEIEALNLEEQSYRIYSSDRAGPSHRRRRHSHEREHYHAHDRDKGRERGRERSKEHRHRGRYSSESKYKHDNRERDDRRDERRDDKRESRDDKRRSREDLRYSNSPPGKGYYAPPSGHKSYSHSQKSGHPPIGAPSTQWIPPPPPQHRTNSPPIITTSPPSAHHPQPSYKSSSHSLHPTFANEPYAYPPEKLPESMLRPGAPTRGRSSSAPGHIYESPRANTSRVRIVVPGEDELTIPGETRDPPPAYEEVGKRH</sequence>
<proteinExistence type="predicted"/>
<evidence type="ECO:0000256" key="1">
    <source>
        <dbReference type="SAM" id="MobiDB-lite"/>
    </source>
</evidence>
<dbReference type="VEuPathDB" id="FungiDB:sscle_09g069460"/>
<feature type="compositionally biased region" description="Basic and acidic residues" evidence="1">
    <location>
        <begin position="90"/>
        <end position="129"/>
    </location>
</feature>
<feature type="compositionally biased region" description="Low complexity" evidence="1">
    <location>
        <begin position="179"/>
        <end position="189"/>
    </location>
</feature>
<feature type="compositionally biased region" description="Basic and acidic residues" evidence="1">
    <location>
        <begin position="60"/>
        <end position="82"/>
    </location>
</feature>
<dbReference type="KEGG" id="ssl:SS1G_10843"/>